<evidence type="ECO:0000313" key="2">
    <source>
        <dbReference type="Proteomes" id="UP000499080"/>
    </source>
</evidence>
<dbReference type="Proteomes" id="UP000499080">
    <property type="component" value="Unassembled WGS sequence"/>
</dbReference>
<reference evidence="1 2" key="1">
    <citation type="journal article" date="2019" name="Sci. Rep.">
        <title>Orb-weaving spider Araneus ventricosus genome elucidates the spidroin gene catalogue.</title>
        <authorList>
            <person name="Kono N."/>
            <person name="Nakamura H."/>
            <person name="Ohtoshi R."/>
            <person name="Moran D.A.P."/>
            <person name="Shinohara A."/>
            <person name="Yoshida Y."/>
            <person name="Fujiwara M."/>
            <person name="Mori M."/>
            <person name="Tomita M."/>
            <person name="Arakawa K."/>
        </authorList>
    </citation>
    <scope>NUCLEOTIDE SEQUENCE [LARGE SCALE GENOMIC DNA]</scope>
</reference>
<name>A0A4Y2IHU3_ARAVE</name>
<keyword evidence="2" id="KW-1185">Reference proteome</keyword>
<gene>
    <name evidence="1" type="ORF">AVEN_109484_1</name>
</gene>
<evidence type="ECO:0000313" key="1">
    <source>
        <dbReference type="EMBL" id="GBM77258.1"/>
    </source>
</evidence>
<organism evidence="1 2">
    <name type="scientific">Araneus ventricosus</name>
    <name type="common">Orbweaver spider</name>
    <name type="synonym">Epeira ventricosa</name>
    <dbReference type="NCBI Taxonomy" id="182803"/>
    <lineage>
        <taxon>Eukaryota</taxon>
        <taxon>Metazoa</taxon>
        <taxon>Ecdysozoa</taxon>
        <taxon>Arthropoda</taxon>
        <taxon>Chelicerata</taxon>
        <taxon>Arachnida</taxon>
        <taxon>Araneae</taxon>
        <taxon>Araneomorphae</taxon>
        <taxon>Entelegynae</taxon>
        <taxon>Araneoidea</taxon>
        <taxon>Araneidae</taxon>
        <taxon>Araneus</taxon>
    </lineage>
</organism>
<dbReference type="EMBL" id="BGPR01002678">
    <property type="protein sequence ID" value="GBM77258.1"/>
    <property type="molecule type" value="Genomic_DNA"/>
</dbReference>
<sequence>MDWLPTLLYGWFGRFTDWFLATDLPVAIRRLPELCSPCQWLYAYTLLCIPSPTSTNPSLLTGAITYCGATVGRIYNYRYQQNGSLLVCHRHKPA</sequence>
<proteinExistence type="predicted"/>
<accession>A0A4Y2IHU3</accession>
<protein>
    <submittedName>
        <fullName evidence="1">Uncharacterized protein</fullName>
    </submittedName>
</protein>
<comment type="caution">
    <text evidence="1">The sequence shown here is derived from an EMBL/GenBank/DDBJ whole genome shotgun (WGS) entry which is preliminary data.</text>
</comment>
<dbReference type="AlphaFoldDB" id="A0A4Y2IHU3"/>